<feature type="transmembrane region" description="Helical" evidence="7">
    <location>
        <begin position="664"/>
        <end position="683"/>
    </location>
</feature>
<feature type="transmembrane region" description="Helical" evidence="7">
    <location>
        <begin position="483"/>
        <end position="500"/>
    </location>
</feature>
<dbReference type="Pfam" id="PF07690">
    <property type="entry name" value="MFS_1"/>
    <property type="match status" value="1"/>
</dbReference>
<evidence type="ECO:0000313" key="9">
    <source>
        <dbReference type="EMBL" id="SPQ24151.1"/>
    </source>
</evidence>
<proteinExistence type="predicted"/>
<dbReference type="EMBL" id="OUUZ01000013">
    <property type="protein sequence ID" value="SPQ24151.1"/>
    <property type="molecule type" value="Genomic_DNA"/>
</dbReference>
<feature type="transmembrane region" description="Helical" evidence="7">
    <location>
        <begin position="845"/>
        <end position="865"/>
    </location>
</feature>
<feature type="region of interest" description="Disordered" evidence="6">
    <location>
        <begin position="359"/>
        <end position="399"/>
    </location>
</feature>
<keyword evidence="3 7" id="KW-0812">Transmembrane</keyword>
<evidence type="ECO:0000256" key="5">
    <source>
        <dbReference type="ARBA" id="ARBA00023136"/>
    </source>
</evidence>
<dbReference type="PROSITE" id="PS50850">
    <property type="entry name" value="MFS"/>
    <property type="match status" value="1"/>
</dbReference>
<evidence type="ECO:0000256" key="6">
    <source>
        <dbReference type="SAM" id="MobiDB-lite"/>
    </source>
</evidence>
<dbReference type="Proteomes" id="UP000289323">
    <property type="component" value="Unassembled WGS sequence"/>
</dbReference>
<dbReference type="InterPro" id="IPR036259">
    <property type="entry name" value="MFS_trans_sf"/>
</dbReference>
<dbReference type="Gene3D" id="1.20.1250.20">
    <property type="entry name" value="MFS general substrate transporter like domains"/>
    <property type="match status" value="1"/>
</dbReference>
<feature type="region of interest" description="Disordered" evidence="6">
    <location>
        <begin position="298"/>
        <end position="327"/>
    </location>
</feature>
<gene>
    <name evidence="9" type="ORF">TT172_LOCUS6570</name>
</gene>
<feature type="transmembrane region" description="Helical" evidence="7">
    <location>
        <begin position="755"/>
        <end position="773"/>
    </location>
</feature>
<evidence type="ECO:0000256" key="2">
    <source>
        <dbReference type="ARBA" id="ARBA00022448"/>
    </source>
</evidence>
<dbReference type="InterPro" id="IPR020846">
    <property type="entry name" value="MFS_dom"/>
</dbReference>
<organism evidence="9 10">
    <name type="scientific">Thermothielavioides terrestris</name>
    <dbReference type="NCBI Taxonomy" id="2587410"/>
    <lineage>
        <taxon>Eukaryota</taxon>
        <taxon>Fungi</taxon>
        <taxon>Dikarya</taxon>
        <taxon>Ascomycota</taxon>
        <taxon>Pezizomycotina</taxon>
        <taxon>Sordariomycetes</taxon>
        <taxon>Sordariomycetidae</taxon>
        <taxon>Sordariales</taxon>
        <taxon>Chaetomiaceae</taxon>
        <taxon>Thermothielavioides</taxon>
    </lineage>
</organism>
<feature type="transmembrane region" description="Helical" evidence="7">
    <location>
        <begin position="573"/>
        <end position="591"/>
    </location>
</feature>
<evidence type="ECO:0000256" key="3">
    <source>
        <dbReference type="ARBA" id="ARBA00022692"/>
    </source>
</evidence>
<dbReference type="GO" id="GO:0005886">
    <property type="term" value="C:plasma membrane"/>
    <property type="evidence" value="ECO:0007669"/>
    <property type="project" value="TreeGrafter"/>
</dbReference>
<evidence type="ECO:0000256" key="4">
    <source>
        <dbReference type="ARBA" id="ARBA00022989"/>
    </source>
</evidence>
<evidence type="ECO:0000259" key="8">
    <source>
        <dbReference type="PROSITE" id="PS50850"/>
    </source>
</evidence>
<dbReference type="GO" id="GO:0022857">
    <property type="term" value="F:transmembrane transporter activity"/>
    <property type="evidence" value="ECO:0007669"/>
    <property type="project" value="InterPro"/>
</dbReference>
<comment type="subcellular location">
    <subcellularLocation>
        <location evidence="1">Membrane</location>
        <topology evidence="1">Multi-pass membrane protein</topology>
    </subcellularLocation>
</comment>
<dbReference type="PANTHER" id="PTHR23502">
    <property type="entry name" value="MAJOR FACILITATOR SUPERFAMILY"/>
    <property type="match status" value="1"/>
</dbReference>
<feature type="transmembrane region" description="Helical" evidence="7">
    <location>
        <begin position="541"/>
        <end position="567"/>
    </location>
</feature>
<sequence length="887" mass="96519">MQQTKGDEKAARSLRCTWIACFIVGQMLSDRFGIPSLVSLEPSVLAAPMPPVLRAVAEAARKDSIISSLLAQQKPGNGLQSFLPVLKASESQLESLDTEFGEHESPLLQRLLSSIKLRLYSCALLPNAQDQDAGAGAESSLHIMSYATKAYTIAMAVINKALEGHDGDTYKIAATGGGEHSPPRCALWTFIDLQSFIMAVFTVLHLVRTYPNLSGQHEVSRISQQTCSMLHACSVVEGDHFYRVCEVISYLASKGPNTESSDEDTGAEDAVPTIRPSIGVGVAHKMIKEAKKRYRSGRRFPEQFPMMDSDGTAVEAESAAGTTPSTDDWLQFPLSNLNIPEPTKVFNAKLDAANGVMTDPEKEAQAENNKALQSEATRDVNEATADGHGGDPEQNGANETPAAPLYSVFSPGTKKFLVLMIVFATFFSPFSSSIYLPAITPIADDYGRSVADINLSVTTYQIMQALAPLFFGDLSDQIGRRPVYMLSFAIYLGANIGLALQHSYPALMVLRALQSTGSSATVAIGNAVMADFTTSADRGGFIAAVQASIMFAPALATTLGGILSQFLGWRSTFWFLVITAGVFLIIYVPLVPETARNIVGNGSIPPPALNASLMSQRYWRKRRRNHQAHAEQEPLPEPKKLPLKVPIPNIFAAVVIVLEKDVGPMMLFMSLFVMANYALMVPIQDVIRRRYDFNDLQVGLCYIPFSVGSVIGSAVTGKLLNWNYARVARSIGVSPDRKRGDDLRKFPIERARLDLMWPFTALAVATIAVWGWVVTAGVTLAAPLIILFLAGLSLAGPVSILTTLLVDLYPMNPGRVSSTFNLTRAAFSAIGTAVVQYMIEAWGYGFTYLFWGLLVAAASPTVFMVRKWGPGWREARYQRLEKKRNGT</sequence>
<keyword evidence="5 7" id="KW-0472">Membrane</keyword>
<feature type="domain" description="Major facilitator superfamily (MFS) profile" evidence="8">
    <location>
        <begin position="417"/>
        <end position="869"/>
    </location>
</feature>
<accession>A0A446BNQ7</accession>
<feature type="transmembrane region" description="Helical" evidence="7">
    <location>
        <begin position="416"/>
        <end position="438"/>
    </location>
</feature>
<feature type="compositionally biased region" description="Polar residues" evidence="6">
    <location>
        <begin position="366"/>
        <end position="375"/>
    </location>
</feature>
<evidence type="ECO:0000256" key="7">
    <source>
        <dbReference type="SAM" id="Phobius"/>
    </source>
</evidence>
<reference evidence="9 10" key="1">
    <citation type="submission" date="2018-04" db="EMBL/GenBank/DDBJ databases">
        <authorList>
            <person name="Huttner S."/>
            <person name="Dainat J."/>
        </authorList>
    </citation>
    <scope>NUCLEOTIDE SEQUENCE [LARGE SCALE GENOMIC DNA]</scope>
</reference>
<dbReference type="SUPFAM" id="SSF103473">
    <property type="entry name" value="MFS general substrate transporter"/>
    <property type="match status" value="1"/>
</dbReference>
<dbReference type="InterPro" id="IPR011701">
    <property type="entry name" value="MFS"/>
</dbReference>
<dbReference type="Gene3D" id="1.20.1720.10">
    <property type="entry name" value="Multidrug resistance protein D"/>
    <property type="match status" value="1"/>
</dbReference>
<name>A0A446BNQ7_9PEZI</name>
<feature type="transmembrane region" description="Helical" evidence="7">
    <location>
        <begin position="785"/>
        <end position="809"/>
    </location>
</feature>
<dbReference type="PANTHER" id="PTHR23502:SF51">
    <property type="entry name" value="QUINIDINE RESISTANCE PROTEIN 1-RELATED"/>
    <property type="match status" value="1"/>
</dbReference>
<dbReference type="AlphaFoldDB" id="A0A446BNQ7"/>
<keyword evidence="2" id="KW-0813">Transport</keyword>
<evidence type="ECO:0000313" key="10">
    <source>
        <dbReference type="Proteomes" id="UP000289323"/>
    </source>
</evidence>
<keyword evidence="4 7" id="KW-1133">Transmembrane helix</keyword>
<evidence type="ECO:0000256" key="1">
    <source>
        <dbReference type="ARBA" id="ARBA00004141"/>
    </source>
</evidence>
<dbReference type="FunFam" id="1.20.1720.10:FF:000009">
    <property type="entry name" value="MFS multidrug transporter"/>
    <property type="match status" value="1"/>
</dbReference>
<protein>
    <submittedName>
        <fullName evidence="9">01919bdb-3ba3-46cc-8e22-19afbc197a1a</fullName>
    </submittedName>
</protein>